<dbReference type="PANTHER" id="PTHR22850">
    <property type="entry name" value="WD40 REPEAT FAMILY"/>
    <property type="match status" value="1"/>
</dbReference>
<evidence type="ECO:0000313" key="10">
    <source>
        <dbReference type="Proteomes" id="UP000001514"/>
    </source>
</evidence>
<dbReference type="PROSITE" id="PS50082">
    <property type="entry name" value="WD_REPEATS_2"/>
    <property type="match status" value="1"/>
</dbReference>
<dbReference type="SUPFAM" id="SSF50978">
    <property type="entry name" value="WD40 repeat-like"/>
    <property type="match status" value="1"/>
</dbReference>
<evidence type="ECO:0000256" key="1">
    <source>
        <dbReference type="ARBA" id="ARBA00004123"/>
    </source>
</evidence>
<dbReference type="SMART" id="SM00320">
    <property type="entry name" value="WD40"/>
    <property type="match status" value="2"/>
</dbReference>
<dbReference type="HOGENOM" id="CLU_1095815_0_0_1"/>
<evidence type="ECO:0000256" key="4">
    <source>
        <dbReference type="ARBA" id="ARBA00022737"/>
    </source>
</evidence>
<comment type="similarity">
    <text evidence="2">Belongs to the WD repeat RBAP46/RBAP48/MSI1 family.</text>
</comment>
<dbReference type="KEGG" id="smo:SELMODRAFT_431142"/>
<evidence type="ECO:0000256" key="5">
    <source>
        <dbReference type="ARBA" id="ARBA00022853"/>
    </source>
</evidence>
<dbReference type="PROSITE" id="PS50294">
    <property type="entry name" value="WD_REPEATS_REGION"/>
    <property type="match status" value="1"/>
</dbReference>
<feature type="repeat" description="WD" evidence="7">
    <location>
        <begin position="192"/>
        <end position="227"/>
    </location>
</feature>
<dbReference type="GO" id="GO:0005634">
    <property type="term" value="C:nucleus"/>
    <property type="evidence" value="ECO:0000318"/>
    <property type="project" value="GO_Central"/>
</dbReference>
<dbReference type="Gene3D" id="2.130.10.10">
    <property type="entry name" value="YVTN repeat-like/Quinoprotein amine dehydrogenase"/>
    <property type="match status" value="2"/>
</dbReference>
<dbReference type="Proteomes" id="UP000001514">
    <property type="component" value="Unassembled WGS sequence"/>
</dbReference>
<dbReference type="eggNOG" id="KOG0264">
    <property type="taxonomic scope" value="Eukaryota"/>
</dbReference>
<evidence type="ECO:0000256" key="3">
    <source>
        <dbReference type="ARBA" id="ARBA00022574"/>
    </source>
</evidence>
<dbReference type="GO" id="GO:0042393">
    <property type="term" value="F:histone binding"/>
    <property type="evidence" value="ECO:0000318"/>
    <property type="project" value="GO_Central"/>
</dbReference>
<sequence length="254" mass="28397">MDDYHVWKKHTADLYDVVITHGLDWPVTSAQWLPDHQRILLGSKALDDPHDCLENCVLIVKLAVPADLDAEIHENWMTQWIKHEEGQDVASLHLRHHTTKHENSGGLPSQVISQAQPEMLLKGHTKGGHGLPSGLDAYVGLTRSFQSSRAHRDPLESLAYHPYDEFCLATSSCDNTARIFDTRALSQPLHTFVGHMDTVVCVAWSPNHPSVLVTSAEDHRLMLWDVKRIGEEQSAEDAKDGPPELLFITVDTGT</sequence>
<dbReference type="Gramene" id="EFJ05929">
    <property type="protein sequence ID" value="EFJ05929"/>
    <property type="gene ID" value="SELMODRAFT_431142"/>
</dbReference>
<comment type="subcellular location">
    <subcellularLocation>
        <location evidence="1">Nucleus</location>
    </subcellularLocation>
</comment>
<evidence type="ECO:0000259" key="8">
    <source>
        <dbReference type="Pfam" id="PF12265"/>
    </source>
</evidence>
<keyword evidence="10" id="KW-1185">Reference proteome</keyword>
<dbReference type="Pfam" id="PF12265">
    <property type="entry name" value="CAF1C_H4-bd"/>
    <property type="match status" value="1"/>
</dbReference>
<dbReference type="InterPro" id="IPR019775">
    <property type="entry name" value="WD40_repeat_CS"/>
</dbReference>
<dbReference type="GO" id="GO:0006338">
    <property type="term" value="P:chromatin remodeling"/>
    <property type="evidence" value="ECO:0000318"/>
    <property type="project" value="GO_Central"/>
</dbReference>
<dbReference type="InterPro" id="IPR001680">
    <property type="entry name" value="WD40_rpt"/>
</dbReference>
<proteinExistence type="inferred from homology"/>
<dbReference type="EMBL" id="GL377711">
    <property type="protein sequence ID" value="EFJ05929.1"/>
    <property type="molecule type" value="Genomic_DNA"/>
</dbReference>
<dbReference type="InParanoid" id="D8TBN3"/>
<dbReference type="Pfam" id="PF00400">
    <property type="entry name" value="WD40"/>
    <property type="match status" value="2"/>
</dbReference>
<reference evidence="9 10" key="1">
    <citation type="journal article" date="2011" name="Science">
        <title>The Selaginella genome identifies genetic changes associated with the evolution of vascular plants.</title>
        <authorList>
            <person name="Banks J.A."/>
            <person name="Nishiyama T."/>
            <person name="Hasebe M."/>
            <person name="Bowman J.L."/>
            <person name="Gribskov M."/>
            <person name="dePamphilis C."/>
            <person name="Albert V.A."/>
            <person name="Aono N."/>
            <person name="Aoyama T."/>
            <person name="Ambrose B.A."/>
            <person name="Ashton N.W."/>
            <person name="Axtell M.J."/>
            <person name="Barker E."/>
            <person name="Barker M.S."/>
            <person name="Bennetzen J.L."/>
            <person name="Bonawitz N.D."/>
            <person name="Chapple C."/>
            <person name="Cheng C."/>
            <person name="Correa L.G."/>
            <person name="Dacre M."/>
            <person name="DeBarry J."/>
            <person name="Dreyer I."/>
            <person name="Elias M."/>
            <person name="Engstrom E.M."/>
            <person name="Estelle M."/>
            <person name="Feng L."/>
            <person name="Finet C."/>
            <person name="Floyd S.K."/>
            <person name="Frommer W.B."/>
            <person name="Fujita T."/>
            <person name="Gramzow L."/>
            <person name="Gutensohn M."/>
            <person name="Harholt J."/>
            <person name="Hattori M."/>
            <person name="Heyl A."/>
            <person name="Hirai T."/>
            <person name="Hiwatashi Y."/>
            <person name="Ishikawa M."/>
            <person name="Iwata M."/>
            <person name="Karol K.G."/>
            <person name="Koehler B."/>
            <person name="Kolukisaoglu U."/>
            <person name="Kubo M."/>
            <person name="Kurata T."/>
            <person name="Lalonde S."/>
            <person name="Li K."/>
            <person name="Li Y."/>
            <person name="Litt A."/>
            <person name="Lyons E."/>
            <person name="Manning G."/>
            <person name="Maruyama T."/>
            <person name="Michael T.P."/>
            <person name="Mikami K."/>
            <person name="Miyazaki S."/>
            <person name="Morinaga S."/>
            <person name="Murata T."/>
            <person name="Mueller-Roeber B."/>
            <person name="Nelson D.R."/>
            <person name="Obara M."/>
            <person name="Oguri Y."/>
            <person name="Olmstead R.G."/>
            <person name="Onodera N."/>
            <person name="Petersen B.L."/>
            <person name="Pils B."/>
            <person name="Prigge M."/>
            <person name="Rensing S.A."/>
            <person name="Riano-Pachon D.M."/>
            <person name="Roberts A.W."/>
            <person name="Sato Y."/>
            <person name="Scheller H.V."/>
            <person name="Schulz B."/>
            <person name="Schulz C."/>
            <person name="Shakirov E.V."/>
            <person name="Shibagaki N."/>
            <person name="Shinohara N."/>
            <person name="Shippen D.E."/>
            <person name="Soerensen I."/>
            <person name="Sotooka R."/>
            <person name="Sugimoto N."/>
            <person name="Sugita M."/>
            <person name="Sumikawa N."/>
            <person name="Tanurdzic M."/>
            <person name="Theissen G."/>
            <person name="Ulvskov P."/>
            <person name="Wakazuki S."/>
            <person name="Weng J.K."/>
            <person name="Willats W.W."/>
            <person name="Wipf D."/>
            <person name="Wolf P.G."/>
            <person name="Yang L."/>
            <person name="Zimmer A.D."/>
            <person name="Zhu Q."/>
            <person name="Mitros T."/>
            <person name="Hellsten U."/>
            <person name="Loque D."/>
            <person name="Otillar R."/>
            <person name="Salamov A."/>
            <person name="Schmutz J."/>
            <person name="Shapiro H."/>
            <person name="Lindquist E."/>
            <person name="Lucas S."/>
            <person name="Rokhsar D."/>
            <person name="Grigoriev I.V."/>
        </authorList>
    </citation>
    <scope>NUCLEOTIDE SEQUENCE [LARGE SCALE GENOMIC DNA]</scope>
</reference>
<dbReference type="AlphaFoldDB" id="D8TBN3"/>
<feature type="domain" description="Histone-binding protein RBBP4-like N-terminal" evidence="8">
    <location>
        <begin position="2"/>
        <end position="63"/>
    </location>
</feature>
<protein>
    <recommendedName>
        <fullName evidence="8">Histone-binding protein RBBP4-like N-terminal domain-containing protein</fullName>
    </recommendedName>
</protein>
<evidence type="ECO:0000256" key="2">
    <source>
        <dbReference type="ARBA" id="ARBA00009341"/>
    </source>
</evidence>
<keyword evidence="6" id="KW-0539">Nucleus</keyword>
<evidence type="ECO:0000256" key="7">
    <source>
        <dbReference type="PROSITE-ProRule" id="PRU00221"/>
    </source>
</evidence>
<evidence type="ECO:0000256" key="6">
    <source>
        <dbReference type="ARBA" id="ARBA00023242"/>
    </source>
</evidence>
<keyword evidence="4" id="KW-0677">Repeat</keyword>
<dbReference type="InterPro" id="IPR050459">
    <property type="entry name" value="WD_repeat_RBAP46/RBAP48/MSI1"/>
</dbReference>
<name>D8TBN3_SELML</name>
<organism evidence="10">
    <name type="scientific">Selaginella moellendorffii</name>
    <name type="common">Spikemoss</name>
    <dbReference type="NCBI Taxonomy" id="88036"/>
    <lineage>
        <taxon>Eukaryota</taxon>
        <taxon>Viridiplantae</taxon>
        <taxon>Streptophyta</taxon>
        <taxon>Embryophyta</taxon>
        <taxon>Tracheophyta</taxon>
        <taxon>Lycopodiopsida</taxon>
        <taxon>Selaginellales</taxon>
        <taxon>Selaginellaceae</taxon>
        <taxon>Selaginella</taxon>
    </lineage>
</organism>
<dbReference type="InterPro" id="IPR015943">
    <property type="entry name" value="WD40/YVTN_repeat-like_dom_sf"/>
</dbReference>
<dbReference type="STRING" id="88036.D8TBN3"/>
<dbReference type="InterPro" id="IPR036322">
    <property type="entry name" value="WD40_repeat_dom_sf"/>
</dbReference>
<keyword evidence="5" id="KW-0156">Chromatin regulator</keyword>
<dbReference type="PROSITE" id="PS00678">
    <property type="entry name" value="WD_REPEATS_1"/>
    <property type="match status" value="1"/>
</dbReference>
<gene>
    <name evidence="9" type="ORF">SELMODRAFT_431142</name>
</gene>
<dbReference type="InterPro" id="IPR022052">
    <property type="entry name" value="Histone-bd_RBBP4-like_N"/>
</dbReference>
<dbReference type="GO" id="GO:0006355">
    <property type="term" value="P:regulation of DNA-templated transcription"/>
    <property type="evidence" value="ECO:0000318"/>
    <property type="project" value="GO_Central"/>
</dbReference>
<keyword evidence="3 7" id="KW-0853">WD repeat</keyword>
<accession>D8TBN3</accession>
<evidence type="ECO:0000313" key="9">
    <source>
        <dbReference type="EMBL" id="EFJ05929.1"/>
    </source>
</evidence>